<dbReference type="EMBL" id="PPEK01000010">
    <property type="protein sequence ID" value="PNV67334.1"/>
    <property type="molecule type" value="Genomic_DNA"/>
</dbReference>
<gene>
    <name evidence="3" type="ORF">C2L71_08835</name>
</gene>
<sequence length="589" mass="58474">MAEPQPTSDTLSLDELLSLVEDPGADARDDGTNEYGPASRADDDLLRLLLGSDEPQVVRDAGGVSASRSAHGEYAAFALRVAGDVSDRLPPGPSYDAAGERATVSLASLLGIQEEPAPAPGGSAPKDEEAAFFDLFAAFGVDGSVEADDAHDADAAGVAVAAAIDTASARPPTRPRAAGSVESKSSSGAAKLVKPVARNVVPKPGKFASHPIATAVVAAQVAAATSSAVSAKRAAGKPAASAVQVAAMSGKPEESAGKSAASVGKPAPDEKPAVKSGSPTEKPASLSEKPAALTGKPVAPVKNLAASSSAGIKPQTALAVVTNSAGSIASPSSPSNPTTAPANSSDSIATASVVAISARESAARDDSNAAYASNQPAGKPEIPSSNATEESYAPLIPAKQPAPIASDGLVVEPTIAHPPLASEAVDAGGAASGRKLVFVGMTFVAAAALLGAAALAVALDGGKSIAQGEPSPLAALVAGYDQHCAAEAEYAYKVRAADGSVGQVAEKAVFGEDGFLMKSELSVRFDTEEQANAFLEEARGGFGASLLDGRVDGSLAFIAVDAEGEPVDRAAYTELLLAGTIDCEVVSEG</sequence>
<keyword evidence="2" id="KW-0472">Membrane</keyword>
<dbReference type="RefSeq" id="WP_103265406.1">
    <property type="nucleotide sequence ID" value="NZ_CABMLE010000010.1"/>
</dbReference>
<keyword evidence="2" id="KW-1133">Transmembrane helix</keyword>
<accession>A0A2K2UAL8</accession>
<feature type="region of interest" description="Disordered" evidence="1">
    <location>
        <begin position="21"/>
        <end position="40"/>
    </location>
</feature>
<dbReference type="Proteomes" id="UP000236197">
    <property type="component" value="Unassembled WGS sequence"/>
</dbReference>
<comment type="caution">
    <text evidence="3">The sequence shown here is derived from an EMBL/GenBank/DDBJ whole genome shotgun (WGS) entry which is preliminary data.</text>
</comment>
<evidence type="ECO:0000313" key="4">
    <source>
        <dbReference type="Proteomes" id="UP000236197"/>
    </source>
</evidence>
<evidence type="ECO:0000256" key="2">
    <source>
        <dbReference type="SAM" id="Phobius"/>
    </source>
</evidence>
<evidence type="ECO:0000313" key="3">
    <source>
        <dbReference type="EMBL" id="PNV67334.1"/>
    </source>
</evidence>
<organism evidence="3 4">
    <name type="scientific">Enteroscipio rubneri</name>
    <dbReference type="NCBI Taxonomy" id="2070686"/>
    <lineage>
        <taxon>Bacteria</taxon>
        <taxon>Bacillati</taxon>
        <taxon>Actinomycetota</taxon>
        <taxon>Coriobacteriia</taxon>
        <taxon>Eggerthellales</taxon>
        <taxon>Eggerthellaceae</taxon>
        <taxon>Enteroscipio</taxon>
    </lineage>
</organism>
<feature type="region of interest" description="Disordered" evidence="1">
    <location>
        <begin position="364"/>
        <end position="388"/>
    </location>
</feature>
<reference evidence="4" key="1">
    <citation type="submission" date="2018-01" db="EMBL/GenBank/DDBJ databases">
        <title>Rubneribacter badeniensis gen. nov., sp. nov., and Colonibacter rubneri, gen. nov., sp. nov., WGS of new members of the Eggerthellaceae.</title>
        <authorList>
            <person name="Danylec N."/>
            <person name="Stoll D.A."/>
            <person name="Doetsch A."/>
            <person name="Kulling S.E."/>
            <person name="Huch M."/>
        </authorList>
    </citation>
    <scope>NUCLEOTIDE SEQUENCE [LARGE SCALE GENOMIC DNA]</scope>
    <source>
        <strain evidence="4">ResAG-96</strain>
    </source>
</reference>
<protein>
    <submittedName>
        <fullName evidence="3">Uncharacterized protein</fullName>
    </submittedName>
</protein>
<name>A0A2K2UAL8_9ACTN</name>
<evidence type="ECO:0000256" key="1">
    <source>
        <dbReference type="SAM" id="MobiDB-lite"/>
    </source>
</evidence>
<feature type="region of interest" description="Disordered" evidence="1">
    <location>
        <begin position="251"/>
        <end position="294"/>
    </location>
</feature>
<dbReference type="OrthoDB" id="10019939at2"/>
<feature type="transmembrane region" description="Helical" evidence="2">
    <location>
        <begin position="436"/>
        <end position="459"/>
    </location>
</feature>
<dbReference type="AlphaFoldDB" id="A0A2K2UAL8"/>
<feature type="region of interest" description="Disordered" evidence="1">
    <location>
        <begin position="326"/>
        <end position="345"/>
    </location>
</feature>
<keyword evidence="4" id="KW-1185">Reference proteome</keyword>
<proteinExistence type="predicted"/>
<keyword evidence="2" id="KW-0812">Transmembrane</keyword>